<evidence type="ECO:0000256" key="1">
    <source>
        <dbReference type="SAM" id="MobiDB-lite"/>
    </source>
</evidence>
<proteinExistence type="predicted"/>
<feature type="non-terminal residue" evidence="2">
    <location>
        <position position="1"/>
    </location>
</feature>
<organism evidence="2 3">
    <name type="scientific">Halocaridina rubra</name>
    <name type="common">Hawaiian red shrimp</name>
    <dbReference type="NCBI Taxonomy" id="373956"/>
    <lineage>
        <taxon>Eukaryota</taxon>
        <taxon>Metazoa</taxon>
        <taxon>Ecdysozoa</taxon>
        <taxon>Arthropoda</taxon>
        <taxon>Crustacea</taxon>
        <taxon>Multicrustacea</taxon>
        <taxon>Malacostraca</taxon>
        <taxon>Eumalacostraca</taxon>
        <taxon>Eucarida</taxon>
        <taxon>Decapoda</taxon>
        <taxon>Pleocyemata</taxon>
        <taxon>Caridea</taxon>
        <taxon>Atyoidea</taxon>
        <taxon>Atyidae</taxon>
        <taxon>Halocaridina</taxon>
    </lineage>
</organism>
<evidence type="ECO:0000313" key="2">
    <source>
        <dbReference type="EMBL" id="KAK7068635.1"/>
    </source>
</evidence>
<feature type="compositionally biased region" description="Polar residues" evidence="1">
    <location>
        <begin position="1"/>
        <end position="11"/>
    </location>
</feature>
<dbReference type="EMBL" id="JAXCGZ010017170">
    <property type="protein sequence ID" value="KAK7068635.1"/>
    <property type="molecule type" value="Genomic_DNA"/>
</dbReference>
<accession>A0AAN9A198</accession>
<sequence>AHEMSSSLAHFGTDHTSGEVSPQLPLNAVPNAPFSPTRSIAKGSPPIYWRQTATIPKANGHTQHPTFLPVRIVLLLYPSPSFFFPSTHFLYAGIARPLFKPAFLTDSLESYTVKLFELKDTDIMRLVTLNS</sequence>
<name>A0AAN9A198_HALRR</name>
<feature type="region of interest" description="Disordered" evidence="1">
    <location>
        <begin position="1"/>
        <end position="22"/>
    </location>
</feature>
<keyword evidence="3" id="KW-1185">Reference proteome</keyword>
<dbReference type="Proteomes" id="UP001381693">
    <property type="component" value="Unassembled WGS sequence"/>
</dbReference>
<dbReference type="AlphaFoldDB" id="A0AAN9A198"/>
<evidence type="ECO:0000313" key="3">
    <source>
        <dbReference type="Proteomes" id="UP001381693"/>
    </source>
</evidence>
<protein>
    <submittedName>
        <fullName evidence="2">Uncharacterized protein</fullName>
    </submittedName>
</protein>
<reference evidence="2 3" key="1">
    <citation type="submission" date="2023-11" db="EMBL/GenBank/DDBJ databases">
        <title>Halocaridina rubra genome assembly.</title>
        <authorList>
            <person name="Smith C."/>
        </authorList>
    </citation>
    <scope>NUCLEOTIDE SEQUENCE [LARGE SCALE GENOMIC DNA]</scope>
    <source>
        <strain evidence="2">EP-1</strain>
        <tissue evidence="2">Whole</tissue>
    </source>
</reference>
<gene>
    <name evidence="2" type="ORF">SK128_004173</name>
</gene>
<comment type="caution">
    <text evidence="2">The sequence shown here is derived from an EMBL/GenBank/DDBJ whole genome shotgun (WGS) entry which is preliminary data.</text>
</comment>